<organism evidence="6 7">
    <name type="scientific">Channa striata</name>
    <name type="common">Snakehead murrel</name>
    <name type="synonym">Ophicephalus striatus</name>
    <dbReference type="NCBI Taxonomy" id="64152"/>
    <lineage>
        <taxon>Eukaryota</taxon>
        <taxon>Metazoa</taxon>
        <taxon>Chordata</taxon>
        <taxon>Craniata</taxon>
        <taxon>Vertebrata</taxon>
        <taxon>Euteleostomi</taxon>
        <taxon>Actinopterygii</taxon>
        <taxon>Neopterygii</taxon>
        <taxon>Teleostei</taxon>
        <taxon>Neoteleostei</taxon>
        <taxon>Acanthomorphata</taxon>
        <taxon>Anabantaria</taxon>
        <taxon>Anabantiformes</taxon>
        <taxon>Channoidei</taxon>
        <taxon>Channidae</taxon>
        <taxon>Channa</taxon>
    </lineage>
</organism>
<dbReference type="GO" id="GO:0050852">
    <property type="term" value="P:T cell receptor signaling pathway"/>
    <property type="evidence" value="ECO:0007669"/>
    <property type="project" value="TreeGrafter"/>
</dbReference>
<sequence>MASSTSGTSVAVFTCLWIFVLTEDQQQITAKTGENVTLQCLDPRGGDIELLEWTRRDLNVFVWRHGNMCEDDQHESFKNRVELKDPQMKNGNFSVILKNVTINDTGTYECRVRYSNTQPPPQSICNITLTVIDSGGGAGHTDDGGDMDGRVGLIVGLSLCLVLLIIIVIYYLIYRKYNVPPEDAAD</sequence>
<dbReference type="Proteomes" id="UP001187415">
    <property type="component" value="Unassembled WGS sequence"/>
</dbReference>
<dbReference type="Gene3D" id="2.60.40.10">
    <property type="entry name" value="Immunoglobulins"/>
    <property type="match status" value="1"/>
</dbReference>
<dbReference type="GO" id="GO:0009897">
    <property type="term" value="C:external side of plasma membrane"/>
    <property type="evidence" value="ECO:0007669"/>
    <property type="project" value="TreeGrafter"/>
</dbReference>
<evidence type="ECO:0000256" key="1">
    <source>
        <dbReference type="ARBA" id="ARBA00004370"/>
    </source>
</evidence>
<dbReference type="InterPro" id="IPR013783">
    <property type="entry name" value="Ig-like_fold"/>
</dbReference>
<dbReference type="PANTHER" id="PTHR24100:SF151">
    <property type="entry name" value="ICOS LIGAND"/>
    <property type="match status" value="1"/>
</dbReference>
<feature type="domain" description="Ig-like" evidence="5">
    <location>
        <begin position="8"/>
        <end position="128"/>
    </location>
</feature>
<evidence type="ECO:0000313" key="6">
    <source>
        <dbReference type="EMBL" id="KAK2811136.1"/>
    </source>
</evidence>
<dbReference type="InterPro" id="IPR007110">
    <property type="entry name" value="Ig-like_dom"/>
</dbReference>
<keyword evidence="7" id="KW-1185">Reference proteome</keyword>
<name>A0AA88LE95_CHASR</name>
<evidence type="ECO:0000313" key="7">
    <source>
        <dbReference type="Proteomes" id="UP001187415"/>
    </source>
</evidence>
<evidence type="ECO:0000256" key="2">
    <source>
        <dbReference type="ARBA" id="ARBA00023136"/>
    </source>
</evidence>
<dbReference type="InterPro" id="IPR050504">
    <property type="entry name" value="IgSF_BTN/MOG"/>
</dbReference>
<keyword evidence="3" id="KW-0393">Immunoglobulin domain</keyword>
<accession>A0AA88LE95</accession>
<dbReference type="InterPro" id="IPR003599">
    <property type="entry name" value="Ig_sub"/>
</dbReference>
<evidence type="ECO:0000256" key="4">
    <source>
        <dbReference type="SAM" id="Phobius"/>
    </source>
</evidence>
<dbReference type="PROSITE" id="PS50835">
    <property type="entry name" value="IG_LIKE"/>
    <property type="match status" value="1"/>
</dbReference>
<dbReference type="AlphaFoldDB" id="A0AA88LE95"/>
<dbReference type="InterPro" id="IPR013106">
    <property type="entry name" value="Ig_V-set"/>
</dbReference>
<dbReference type="PANTHER" id="PTHR24100">
    <property type="entry name" value="BUTYROPHILIN"/>
    <property type="match status" value="1"/>
</dbReference>
<dbReference type="SUPFAM" id="SSF48726">
    <property type="entry name" value="Immunoglobulin"/>
    <property type="match status" value="1"/>
</dbReference>
<dbReference type="EMBL" id="JAUPFM010000195">
    <property type="protein sequence ID" value="KAK2811136.1"/>
    <property type="molecule type" value="Genomic_DNA"/>
</dbReference>
<dbReference type="Pfam" id="PF07686">
    <property type="entry name" value="V-set"/>
    <property type="match status" value="1"/>
</dbReference>
<protein>
    <recommendedName>
        <fullName evidence="5">Ig-like domain-containing protein</fullName>
    </recommendedName>
</protein>
<evidence type="ECO:0000256" key="3">
    <source>
        <dbReference type="ARBA" id="ARBA00023319"/>
    </source>
</evidence>
<keyword evidence="4" id="KW-1133">Transmembrane helix</keyword>
<keyword evidence="4" id="KW-0812">Transmembrane</keyword>
<dbReference type="GO" id="GO:0005102">
    <property type="term" value="F:signaling receptor binding"/>
    <property type="evidence" value="ECO:0007669"/>
    <property type="project" value="TreeGrafter"/>
</dbReference>
<reference evidence="6" key="1">
    <citation type="submission" date="2023-07" db="EMBL/GenBank/DDBJ databases">
        <title>Chromosome-level Genome Assembly of Striped Snakehead (Channa striata).</title>
        <authorList>
            <person name="Liu H."/>
        </authorList>
    </citation>
    <scope>NUCLEOTIDE SEQUENCE</scope>
    <source>
        <strain evidence="6">Gz</strain>
        <tissue evidence="6">Muscle</tissue>
    </source>
</reference>
<dbReference type="GO" id="GO:0001817">
    <property type="term" value="P:regulation of cytokine production"/>
    <property type="evidence" value="ECO:0007669"/>
    <property type="project" value="TreeGrafter"/>
</dbReference>
<dbReference type="InterPro" id="IPR036179">
    <property type="entry name" value="Ig-like_dom_sf"/>
</dbReference>
<dbReference type="SMART" id="SM00409">
    <property type="entry name" value="IG"/>
    <property type="match status" value="1"/>
</dbReference>
<evidence type="ECO:0000259" key="5">
    <source>
        <dbReference type="PROSITE" id="PS50835"/>
    </source>
</evidence>
<comment type="subcellular location">
    <subcellularLocation>
        <location evidence="1">Membrane</location>
    </subcellularLocation>
</comment>
<proteinExistence type="predicted"/>
<gene>
    <name evidence="6" type="ORF">Q5P01_000286</name>
</gene>
<feature type="transmembrane region" description="Helical" evidence="4">
    <location>
        <begin position="151"/>
        <end position="173"/>
    </location>
</feature>
<keyword evidence="2 4" id="KW-0472">Membrane</keyword>
<comment type="caution">
    <text evidence="6">The sequence shown here is derived from an EMBL/GenBank/DDBJ whole genome shotgun (WGS) entry which is preliminary data.</text>
</comment>